<protein>
    <submittedName>
        <fullName evidence="1">Uncharacterized protein</fullName>
    </submittedName>
</protein>
<evidence type="ECO:0000313" key="1">
    <source>
        <dbReference type="EMBL" id="KAG7453281.1"/>
    </source>
</evidence>
<comment type="caution">
    <text evidence="1">The sequence shown here is derived from an EMBL/GenBank/DDBJ whole genome shotgun (WGS) entry which is preliminary data.</text>
</comment>
<dbReference type="GeneID" id="66103775"/>
<sequence length="132" mass="14600">MVARTLGLDSHLLSRCLSLNRYWSAALRAIPSFSRYRFLPALLSSISWARVLSATNVKTARFARLKDAHVWCNGWEALPVFLVQSQLMSSCRSQISSAFFSPLGKKSGSESCSMNRTDDLPSAGSDSCASWF</sequence>
<dbReference type="AlphaFoldDB" id="A0A9P7W8H1"/>
<reference evidence="1" key="1">
    <citation type="submission" date="2020-11" db="EMBL/GenBank/DDBJ databases">
        <title>Adaptations for nitrogen fixation in a non-lichenized fungal sporocarp promotes dispersal by wood-feeding termites.</title>
        <authorList>
            <consortium name="DOE Joint Genome Institute"/>
            <person name="Koch R.A."/>
            <person name="Yoon G."/>
            <person name="Arayal U."/>
            <person name="Lail K."/>
            <person name="Amirebrahimi M."/>
            <person name="Labutti K."/>
            <person name="Lipzen A."/>
            <person name="Riley R."/>
            <person name="Barry K."/>
            <person name="Henrissat B."/>
            <person name="Grigoriev I.V."/>
            <person name="Herr J.R."/>
            <person name="Aime M.C."/>
        </authorList>
    </citation>
    <scope>NUCLEOTIDE SEQUENCE</scope>
    <source>
        <strain evidence="1">MCA 3950</strain>
    </source>
</reference>
<dbReference type="Proteomes" id="UP000812287">
    <property type="component" value="Unassembled WGS sequence"/>
</dbReference>
<gene>
    <name evidence="1" type="ORF">BT62DRAFT_57844</name>
</gene>
<dbReference type="EMBL" id="MU250523">
    <property type="protein sequence ID" value="KAG7453281.1"/>
    <property type="molecule type" value="Genomic_DNA"/>
</dbReference>
<keyword evidence="2" id="KW-1185">Reference proteome</keyword>
<name>A0A9P7W8H1_9AGAR</name>
<proteinExistence type="predicted"/>
<organism evidence="1 2">
    <name type="scientific">Guyanagaster necrorhizus</name>
    <dbReference type="NCBI Taxonomy" id="856835"/>
    <lineage>
        <taxon>Eukaryota</taxon>
        <taxon>Fungi</taxon>
        <taxon>Dikarya</taxon>
        <taxon>Basidiomycota</taxon>
        <taxon>Agaricomycotina</taxon>
        <taxon>Agaricomycetes</taxon>
        <taxon>Agaricomycetidae</taxon>
        <taxon>Agaricales</taxon>
        <taxon>Marasmiineae</taxon>
        <taxon>Physalacriaceae</taxon>
        <taxon>Guyanagaster</taxon>
    </lineage>
</organism>
<accession>A0A9P7W8H1</accession>
<evidence type="ECO:0000313" key="2">
    <source>
        <dbReference type="Proteomes" id="UP000812287"/>
    </source>
</evidence>
<dbReference type="RefSeq" id="XP_043046781.1">
    <property type="nucleotide sequence ID" value="XM_043181479.1"/>
</dbReference>